<dbReference type="SMART" id="SM00848">
    <property type="entry name" value="Inhibitor_I29"/>
    <property type="match status" value="1"/>
</dbReference>
<dbReference type="PROSITE" id="PS00639">
    <property type="entry name" value="THIOL_PROTEASE_HIS"/>
    <property type="match status" value="1"/>
</dbReference>
<evidence type="ECO:0000313" key="11">
    <source>
        <dbReference type="RefSeq" id="XP_015892430.2"/>
    </source>
</evidence>
<protein>
    <submittedName>
        <fullName evidence="11">Cysteine protease RD19A</fullName>
    </submittedName>
</protein>
<dbReference type="Pfam" id="PF00112">
    <property type="entry name" value="Peptidase_C1"/>
    <property type="match status" value="1"/>
</dbReference>
<dbReference type="AlphaFoldDB" id="A0A6P4AT89"/>
<organism evidence="10 11">
    <name type="scientific">Ziziphus jujuba</name>
    <name type="common">Chinese jujube</name>
    <name type="synonym">Ziziphus sativa</name>
    <dbReference type="NCBI Taxonomy" id="326968"/>
    <lineage>
        <taxon>Eukaryota</taxon>
        <taxon>Viridiplantae</taxon>
        <taxon>Streptophyta</taxon>
        <taxon>Embryophyta</taxon>
        <taxon>Tracheophyta</taxon>
        <taxon>Spermatophyta</taxon>
        <taxon>Magnoliopsida</taxon>
        <taxon>eudicotyledons</taxon>
        <taxon>Gunneridae</taxon>
        <taxon>Pentapetalae</taxon>
        <taxon>rosids</taxon>
        <taxon>fabids</taxon>
        <taxon>Rosales</taxon>
        <taxon>Rhamnaceae</taxon>
        <taxon>Paliureae</taxon>
        <taxon>Ziziphus</taxon>
    </lineage>
</organism>
<dbReference type="InterPro" id="IPR000668">
    <property type="entry name" value="Peptidase_C1A_C"/>
</dbReference>
<dbReference type="PRINTS" id="PR00705">
    <property type="entry name" value="PAPAIN"/>
</dbReference>
<dbReference type="InterPro" id="IPR025660">
    <property type="entry name" value="Pept_his_AS"/>
</dbReference>
<dbReference type="InterPro" id="IPR000169">
    <property type="entry name" value="Pept_cys_AS"/>
</dbReference>
<dbReference type="InterPro" id="IPR025661">
    <property type="entry name" value="Pept_asp_AS"/>
</dbReference>
<dbReference type="FunCoup" id="A0A6P4AT89">
    <property type="interactions" value="566"/>
</dbReference>
<evidence type="ECO:0000256" key="6">
    <source>
        <dbReference type="ARBA" id="ARBA00023180"/>
    </source>
</evidence>
<dbReference type="InterPro" id="IPR038765">
    <property type="entry name" value="Papain-like_cys_pep_sf"/>
</dbReference>
<keyword evidence="2 11" id="KW-0645">Protease</keyword>
<feature type="domain" description="Cathepsin propeptide inhibitor" evidence="9">
    <location>
        <begin position="56"/>
        <end position="112"/>
    </location>
</feature>
<keyword evidence="10" id="KW-1185">Reference proteome</keyword>
<evidence type="ECO:0000256" key="3">
    <source>
        <dbReference type="ARBA" id="ARBA00022801"/>
    </source>
</evidence>
<dbReference type="SUPFAM" id="SSF54001">
    <property type="entry name" value="Cysteine proteinases"/>
    <property type="match status" value="1"/>
</dbReference>
<gene>
    <name evidence="11" type="primary">LOC107426701</name>
</gene>
<evidence type="ECO:0000259" key="9">
    <source>
        <dbReference type="SMART" id="SM00848"/>
    </source>
</evidence>
<reference evidence="11" key="1">
    <citation type="submission" date="2025-08" db="UniProtKB">
        <authorList>
            <consortium name="RefSeq"/>
        </authorList>
    </citation>
    <scope>IDENTIFICATION</scope>
    <source>
        <tissue evidence="11">Seedling</tissue>
    </source>
</reference>
<dbReference type="RefSeq" id="XP_015892430.2">
    <property type="nucleotide sequence ID" value="XM_016036944.4"/>
</dbReference>
<keyword evidence="4" id="KW-0788">Thiol protease</keyword>
<dbReference type="Proteomes" id="UP001652623">
    <property type="component" value="Chromosome 9"/>
</dbReference>
<dbReference type="KEGG" id="zju:107426701"/>
<name>A0A6P4AT89_ZIZJJ</name>
<feature type="signal peptide" evidence="7">
    <location>
        <begin position="1"/>
        <end position="23"/>
    </location>
</feature>
<dbReference type="InParanoid" id="A0A6P4AT89"/>
<evidence type="ECO:0000256" key="7">
    <source>
        <dbReference type="SAM" id="SignalP"/>
    </source>
</evidence>
<dbReference type="GO" id="GO:0000323">
    <property type="term" value="C:lytic vacuole"/>
    <property type="evidence" value="ECO:0007669"/>
    <property type="project" value="UniProtKB-ARBA"/>
</dbReference>
<dbReference type="InterPro" id="IPR013128">
    <property type="entry name" value="Peptidase_C1A"/>
</dbReference>
<keyword evidence="7" id="KW-0732">Signal</keyword>
<evidence type="ECO:0000256" key="2">
    <source>
        <dbReference type="ARBA" id="ARBA00022670"/>
    </source>
</evidence>
<proteinExistence type="inferred from homology"/>
<keyword evidence="5" id="KW-1015">Disulfide bond</keyword>
<keyword evidence="3" id="KW-0378">Hydrolase</keyword>
<dbReference type="PANTHER" id="PTHR12411">
    <property type="entry name" value="CYSTEINE PROTEASE FAMILY C1-RELATED"/>
    <property type="match status" value="1"/>
</dbReference>
<dbReference type="SMART" id="SM00645">
    <property type="entry name" value="Pept_C1"/>
    <property type="match status" value="1"/>
</dbReference>
<dbReference type="GO" id="GO:0008234">
    <property type="term" value="F:cysteine-type peptidase activity"/>
    <property type="evidence" value="ECO:0007669"/>
    <property type="project" value="UniProtKB-KW"/>
</dbReference>
<keyword evidence="6" id="KW-0325">Glycoprotein</keyword>
<dbReference type="Gene3D" id="3.90.70.10">
    <property type="entry name" value="Cysteine proteinases"/>
    <property type="match status" value="1"/>
</dbReference>
<dbReference type="InterPro" id="IPR039417">
    <property type="entry name" value="Peptidase_C1A_papain-like"/>
</dbReference>
<evidence type="ECO:0000259" key="8">
    <source>
        <dbReference type="SMART" id="SM00645"/>
    </source>
</evidence>
<comment type="similarity">
    <text evidence="1">Belongs to the peptidase C1 family.</text>
</comment>
<evidence type="ECO:0000313" key="10">
    <source>
        <dbReference type="Proteomes" id="UP001652623"/>
    </source>
</evidence>
<dbReference type="PROSITE" id="PS00640">
    <property type="entry name" value="THIOL_PROTEASE_ASN"/>
    <property type="match status" value="1"/>
</dbReference>
<evidence type="ECO:0000256" key="4">
    <source>
        <dbReference type="ARBA" id="ARBA00022807"/>
    </source>
</evidence>
<dbReference type="GeneID" id="107426701"/>
<sequence length="374" mass="40952">MDRIRSLFLLVVFSLLLVPYVSSETLAAESNDQPLIRQVVDGSGDGDLLLGAEHHFSLFKRRYGKSYASQEEHDYRFQIFNNNLRRAKRHQKLDPSATHGVTQFSDLTPHEFRRTVLGLRGGLRLPSDANKAPILPTDNLPGDFDWRDHGAVGPVKNQGSCGSCWSFSTTGALEGAHFLATGELASLSEQQLVDCDHECDPEEKGSCDSGCNGGLMNSAFEYTLKAGGLMREEDYPYTGTDRGTCKFDKTKIAASVANFSVVSLDEDQIAANLVKNGPLAVAINAVFMQTYVGGVSCPYICSKRLDHGVLLVGYGSAGYAPIRMKDKPYWIIKNSWGETWGENGYYKICRGRNICGVDSMVSTVAAAHTTSHKS</sequence>
<evidence type="ECO:0000256" key="1">
    <source>
        <dbReference type="ARBA" id="ARBA00008455"/>
    </source>
</evidence>
<dbReference type="PROSITE" id="PS00139">
    <property type="entry name" value="THIOL_PROTEASE_CYS"/>
    <property type="match status" value="1"/>
</dbReference>
<dbReference type="InterPro" id="IPR013201">
    <property type="entry name" value="Prot_inhib_I29"/>
</dbReference>
<feature type="chain" id="PRO_5045078141" evidence="7">
    <location>
        <begin position="24"/>
        <end position="374"/>
    </location>
</feature>
<accession>A0A6P4AT89</accession>
<dbReference type="CDD" id="cd02248">
    <property type="entry name" value="Peptidase_C1A"/>
    <property type="match status" value="1"/>
</dbReference>
<dbReference type="GO" id="GO:0006508">
    <property type="term" value="P:proteolysis"/>
    <property type="evidence" value="ECO:0007669"/>
    <property type="project" value="UniProtKB-KW"/>
</dbReference>
<evidence type="ECO:0000256" key="5">
    <source>
        <dbReference type="ARBA" id="ARBA00023157"/>
    </source>
</evidence>
<dbReference type="Pfam" id="PF08246">
    <property type="entry name" value="Inhibitor_I29"/>
    <property type="match status" value="1"/>
</dbReference>
<feature type="domain" description="Peptidase C1A papain C-terminal" evidence="8">
    <location>
        <begin position="140"/>
        <end position="365"/>
    </location>
</feature>